<dbReference type="GO" id="GO:0015074">
    <property type="term" value="P:DNA integration"/>
    <property type="evidence" value="ECO:0007669"/>
    <property type="project" value="InterPro"/>
</dbReference>
<dbReference type="Pfam" id="PF17919">
    <property type="entry name" value="RT_RNaseH_2"/>
    <property type="match status" value="1"/>
</dbReference>
<dbReference type="InterPro" id="IPR012337">
    <property type="entry name" value="RNaseH-like_sf"/>
</dbReference>
<gene>
    <name evidence="6" type="ORF">PLXY2_LOCUS7199</name>
</gene>
<keyword evidence="3" id="KW-0472">Membrane</keyword>
<keyword evidence="3" id="KW-0812">Transmembrane</keyword>
<dbReference type="InterPro" id="IPR050951">
    <property type="entry name" value="Retrovirus_Pol_polyprotein"/>
</dbReference>
<proteinExistence type="predicted"/>
<keyword evidence="7" id="KW-1185">Reference proteome</keyword>
<dbReference type="GO" id="GO:0016787">
    <property type="term" value="F:hydrolase activity"/>
    <property type="evidence" value="ECO:0007669"/>
    <property type="project" value="UniProtKB-KW"/>
</dbReference>
<dbReference type="EMBL" id="CAJHNJ030000024">
    <property type="protein sequence ID" value="CAG9120633.1"/>
    <property type="molecule type" value="Genomic_DNA"/>
</dbReference>
<dbReference type="Gene3D" id="3.30.420.10">
    <property type="entry name" value="Ribonuclease H-like superfamily/Ribonuclease H"/>
    <property type="match status" value="1"/>
</dbReference>
<evidence type="ECO:0000313" key="6">
    <source>
        <dbReference type="EMBL" id="CAG9120633.1"/>
    </source>
</evidence>
<dbReference type="InterPro" id="IPR036397">
    <property type="entry name" value="RNaseH_sf"/>
</dbReference>
<dbReference type="Gene3D" id="3.10.10.10">
    <property type="entry name" value="HIV Type 1 Reverse Transcriptase, subunit A, domain 1"/>
    <property type="match status" value="1"/>
</dbReference>
<dbReference type="PANTHER" id="PTHR37984:SF5">
    <property type="entry name" value="PROTEIN NYNRIN-LIKE"/>
    <property type="match status" value="1"/>
</dbReference>
<name>A0A8S4EYM7_PLUXY</name>
<dbReference type="Pfam" id="PF00665">
    <property type="entry name" value="rve"/>
    <property type="match status" value="1"/>
</dbReference>
<protein>
    <recommendedName>
        <fullName evidence="1">RNA-directed DNA polymerase</fullName>
        <ecNumber evidence="1">2.7.7.49</ecNumber>
    </recommendedName>
</protein>
<keyword evidence="2" id="KW-0511">Multifunctional enzyme</keyword>
<sequence>MNFWHAFNIAPEVLNLLSSRKVLQKVNSHVNEVRHLHPFNELSPSERTAADEVIQRFEDISFENMGLGRTDLINHVIDTGDASPIKQRYYYMSPERLKELNSQVDEMIELDVIEKSSSPWNSPVTMAPKSNGELRFCLDSRKLNEVSKHDAYPLPYIHSILDQLRDARYLSSIDLKAAFWQIPLSEDSKEKTAFTVPARGLFQFKVMCFGLTSAPATQQRLMDKLFGPECGEKIFIYLDDIVVVSSTFEEHLSLLHKVQERLKSAGLTINLSKCCFFRRELKYLGFVVDEKGLRTDPDKVKSIVEFPTPQNRKDVKRFLGTASYYRRFIKNFSHVAAPLNRLTSTRKGAPSFQWNPEAEIAFNELKTALTTAPVLACPDFSQPFTVHTDASEFGVGGMLTQAVNGEEHPVAYCSRSLNKQERNYSATEREALAVVFVVEHFRPYLEGSRPFRIITDHSSLKWFLNLKNPTGRLERWGCRLSPYNFTVEHRKGKENVVPDALSRAVPVNVVSSNNDSWYANILSRCLKRPQSCPNYQIIEGRLYRYTKSNSTLTSDFDWKEVIPPEERLNVIIKNHDTPMGAHMGAEKTYKRLRLRYFWPGMYGDVADHVAKCDICKSYKHQNQLTPGLMGEPKVCRRPFQCISMDLVGPLPRSRQQHEHLLVVVCCFTKYCLLFPLRRATSKNVAGILEDHIFLVHGIPQTVIADNGPQFIGHEVKDLFLKYNIPQVHYTPIYTPQVNTVERYNRTVVTAIATMVGSDHRTWDCHLAEIQFAMNTAVNDTTGFSPFMLVHGREAVPDGRVYGDVEDIDDIQLSSRSEYMQKLRGLKEVFVRVDSELQKSHSRNARYYNRRRRDACYNTGDFVWRRTHNRSDADKFIALKLAPKFEKCKQFQSCPVKRAIARRVSPDPNLQGCFSRFQKVSLVTRAVSEPRAVRSSCPGFVRQSRSNSLITWLPYISNAYFGPKRTLMTSVGGLCDVLSAGNVDISYSKNITDIFEPQCSSKLETKTLFAGAALGLLFSTINYGVSFASSRKKLITVVTFLLATCGSVGVMLSTQALLVVPFYVMGAGMAACLGVVAARLSALAGVNLLAAGLHAACTGTFAALGLFIFCE</sequence>
<dbReference type="InterPro" id="IPR041588">
    <property type="entry name" value="Integrase_H2C2"/>
</dbReference>
<evidence type="ECO:0000256" key="1">
    <source>
        <dbReference type="ARBA" id="ARBA00012493"/>
    </source>
</evidence>
<dbReference type="Gene3D" id="3.30.70.270">
    <property type="match status" value="2"/>
</dbReference>
<dbReference type="InterPro" id="IPR001584">
    <property type="entry name" value="Integrase_cat-core"/>
</dbReference>
<dbReference type="PANTHER" id="PTHR37984">
    <property type="entry name" value="PROTEIN CBG26694"/>
    <property type="match status" value="1"/>
</dbReference>
<accession>A0A8S4EYM7</accession>
<dbReference type="FunFam" id="3.30.70.270:FF:000020">
    <property type="entry name" value="Transposon Tf2-6 polyprotein-like Protein"/>
    <property type="match status" value="1"/>
</dbReference>
<reference evidence="6" key="1">
    <citation type="submission" date="2020-11" db="EMBL/GenBank/DDBJ databases">
        <authorList>
            <person name="Whiteford S."/>
        </authorList>
    </citation>
    <scope>NUCLEOTIDE SEQUENCE</scope>
</reference>
<dbReference type="InterPro" id="IPR041577">
    <property type="entry name" value="RT_RNaseH_2"/>
</dbReference>
<evidence type="ECO:0000256" key="3">
    <source>
        <dbReference type="SAM" id="Phobius"/>
    </source>
</evidence>
<dbReference type="InterPro" id="IPR043502">
    <property type="entry name" value="DNA/RNA_pol_sf"/>
</dbReference>
<evidence type="ECO:0000259" key="4">
    <source>
        <dbReference type="PROSITE" id="PS50878"/>
    </source>
</evidence>
<dbReference type="CDD" id="cd09274">
    <property type="entry name" value="RNase_HI_RT_Ty3"/>
    <property type="match status" value="1"/>
</dbReference>
<dbReference type="Pfam" id="PF00078">
    <property type="entry name" value="RVT_1"/>
    <property type="match status" value="1"/>
</dbReference>
<dbReference type="InterPro" id="IPR000477">
    <property type="entry name" value="RT_dom"/>
</dbReference>
<dbReference type="InterPro" id="IPR043128">
    <property type="entry name" value="Rev_trsase/Diguanyl_cyclase"/>
</dbReference>
<evidence type="ECO:0000313" key="7">
    <source>
        <dbReference type="Proteomes" id="UP000653454"/>
    </source>
</evidence>
<dbReference type="Pfam" id="PF17921">
    <property type="entry name" value="Integrase_H2C2"/>
    <property type="match status" value="1"/>
</dbReference>
<dbReference type="CDD" id="cd01647">
    <property type="entry name" value="RT_LTR"/>
    <property type="match status" value="1"/>
</dbReference>
<dbReference type="GO" id="GO:0003964">
    <property type="term" value="F:RNA-directed DNA polymerase activity"/>
    <property type="evidence" value="ECO:0007669"/>
    <property type="project" value="UniProtKB-KW"/>
</dbReference>
<evidence type="ECO:0000259" key="5">
    <source>
        <dbReference type="PROSITE" id="PS50994"/>
    </source>
</evidence>
<dbReference type="PROSITE" id="PS50994">
    <property type="entry name" value="INTEGRASE"/>
    <property type="match status" value="1"/>
</dbReference>
<feature type="transmembrane region" description="Helical" evidence="3">
    <location>
        <begin position="1057"/>
        <end position="1075"/>
    </location>
</feature>
<dbReference type="AlphaFoldDB" id="A0A8S4EYM7"/>
<dbReference type="Proteomes" id="UP000653454">
    <property type="component" value="Unassembled WGS sequence"/>
</dbReference>
<dbReference type="GO" id="GO:0003676">
    <property type="term" value="F:nucleic acid binding"/>
    <property type="evidence" value="ECO:0007669"/>
    <property type="project" value="InterPro"/>
</dbReference>
<dbReference type="Gene3D" id="1.10.340.70">
    <property type="match status" value="1"/>
</dbReference>
<comment type="caution">
    <text evidence="6">The sequence shown here is derived from an EMBL/GenBank/DDBJ whole genome shotgun (WGS) entry which is preliminary data.</text>
</comment>
<dbReference type="FunFam" id="1.10.340.70:FF:000001">
    <property type="entry name" value="Retrovirus-related Pol polyprotein from transposon gypsy-like Protein"/>
    <property type="match status" value="1"/>
</dbReference>
<dbReference type="GO" id="GO:0004519">
    <property type="term" value="F:endonuclease activity"/>
    <property type="evidence" value="ECO:0007669"/>
    <property type="project" value="UniProtKB-KW"/>
</dbReference>
<keyword evidence="3" id="KW-1133">Transmembrane helix</keyword>
<dbReference type="PROSITE" id="PS50878">
    <property type="entry name" value="RT_POL"/>
    <property type="match status" value="1"/>
</dbReference>
<feature type="transmembrane region" description="Helical" evidence="3">
    <location>
        <begin position="1087"/>
        <end position="1108"/>
    </location>
</feature>
<dbReference type="GO" id="GO:0042575">
    <property type="term" value="C:DNA polymerase complex"/>
    <property type="evidence" value="ECO:0007669"/>
    <property type="project" value="UniProtKB-ARBA"/>
</dbReference>
<evidence type="ECO:0000256" key="2">
    <source>
        <dbReference type="ARBA" id="ARBA00023268"/>
    </source>
</evidence>
<dbReference type="SUPFAM" id="SSF53098">
    <property type="entry name" value="Ribonuclease H-like"/>
    <property type="match status" value="1"/>
</dbReference>
<feature type="transmembrane region" description="Helical" evidence="3">
    <location>
        <begin position="1007"/>
        <end position="1026"/>
    </location>
</feature>
<dbReference type="SUPFAM" id="SSF56672">
    <property type="entry name" value="DNA/RNA polymerases"/>
    <property type="match status" value="1"/>
</dbReference>
<organism evidence="6 7">
    <name type="scientific">Plutella xylostella</name>
    <name type="common">Diamondback moth</name>
    <name type="synonym">Plutella maculipennis</name>
    <dbReference type="NCBI Taxonomy" id="51655"/>
    <lineage>
        <taxon>Eukaryota</taxon>
        <taxon>Metazoa</taxon>
        <taxon>Ecdysozoa</taxon>
        <taxon>Arthropoda</taxon>
        <taxon>Hexapoda</taxon>
        <taxon>Insecta</taxon>
        <taxon>Pterygota</taxon>
        <taxon>Neoptera</taxon>
        <taxon>Endopterygota</taxon>
        <taxon>Lepidoptera</taxon>
        <taxon>Glossata</taxon>
        <taxon>Ditrysia</taxon>
        <taxon>Yponomeutoidea</taxon>
        <taxon>Plutellidae</taxon>
        <taxon>Plutella</taxon>
    </lineage>
</organism>
<dbReference type="EC" id="2.7.7.49" evidence="1"/>
<feature type="domain" description="Integrase catalytic" evidence="5">
    <location>
        <begin position="634"/>
        <end position="793"/>
    </location>
</feature>
<feature type="transmembrane region" description="Helical" evidence="3">
    <location>
        <begin position="1033"/>
        <end position="1051"/>
    </location>
</feature>
<feature type="domain" description="Reverse transcriptase" evidence="4">
    <location>
        <begin position="108"/>
        <end position="288"/>
    </location>
</feature>